<dbReference type="InterPro" id="IPR003593">
    <property type="entry name" value="AAA+_ATPase"/>
</dbReference>
<evidence type="ECO:0000256" key="4">
    <source>
        <dbReference type="ARBA" id="ARBA00023163"/>
    </source>
</evidence>
<dbReference type="EMBL" id="MWSK01000003">
    <property type="protein sequence ID" value="OXS78353.1"/>
    <property type="molecule type" value="Genomic_DNA"/>
</dbReference>
<protein>
    <submittedName>
        <fullName evidence="8">PAS domain S-box-containing protein</fullName>
    </submittedName>
    <submittedName>
        <fullName evidence="7">Sigma-54-dependent Fis family transcriptional regulator</fullName>
    </submittedName>
</protein>
<dbReference type="Gene3D" id="3.40.50.300">
    <property type="entry name" value="P-loop containing nucleotide triphosphate hydrolases"/>
    <property type="match status" value="1"/>
</dbReference>
<dbReference type="STRING" id="1017273.SAMN05443094_10373"/>
<dbReference type="Pfam" id="PF02954">
    <property type="entry name" value="HTH_8"/>
    <property type="match status" value="1"/>
</dbReference>
<dbReference type="PROSITE" id="PS00675">
    <property type="entry name" value="SIGMA54_INTERACT_1"/>
    <property type="match status" value="1"/>
</dbReference>
<evidence type="ECO:0000313" key="7">
    <source>
        <dbReference type="EMBL" id="OXS78353.1"/>
    </source>
</evidence>
<dbReference type="Proteomes" id="UP000186385">
    <property type="component" value="Unassembled WGS sequence"/>
</dbReference>
<dbReference type="Pfam" id="PF00158">
    <property type="entry name" value="Sigma54_activat"/>
    <property type="match status" value="1"/>
</dbReference>
<reference evidence="7" key="3">
    <citation type="submission" date="2017-03" db="EMBL/GenBank/DDBJ databases">
        <authorList>
            <person name="Dastager S.G."/>
            <person name="Neurgaonkar P.S."/>
            <person name="Dharne M.S."/>
        </authorList>
    </citation>
    <scope>NUCLEOTIDE SEQUENCE</scope>
    <source>
        <strain evidence="7">DSM 25145</strain>
    </source>
</reference>
<sequence>MKKLPYDWLEEIINLAAEWVVVVDREGIVLFINEAYCDYLGTTQEAALGQNVRDVIENTRMHIVAKTAHAEIASIHTIKGSEMIANRHPLYIGGELVGAVGAVMFRNAADWMAYSNKVQPLIEELDYYKKRFANELKSKYSFHDLAGETEVFLQAKQLAERVSSSQSAVLLTGQSGTGKELFAHAIHGASSRCAFPFVRVNSASIPEQLLESELFGYEEGAFTGAKKGGSKGKFELAHRGTIFLDEIGDMPLAMQSKLLRVLQEKEIERVGGQETKPIDVRIIAATHRDLEAMVKEGTFREDLYYRLNVMKIDVPSLAERKKDLPLLAAVLLKKLARAFDRPQLTLSLEAKNRLLLHSWPGNIRELENILERAVNVMDGTVIRMNHLPLYLQDDPAMEQRSSTEETAIIPLKHAVQQAEKQAFKAALNRSPNKTEAARLLGIGKTKLYDKCREYGL</sequence>
<evidence type="ECO:0000256" key="1">
    <source>
        <dbReference type="ARBA" id="ARBA00022741"/>
    </source>
</evidence>
<reference evidence="8 9" key="1">
    <citation type="submission" date="2017-01" db="EMBL/GenBank/DDBJ databases">
        <authorList>
            <person name="Mah S.A."/>
            <person name="Swanson W.J."/>
            <person name="Moy G.W."/>
            <person name="Vacquier V.D."/>
        </authorList>
    </citation>
    <scope>NUCLEOTIDE SEQUENCE [LARGE SCALE GENOMIC DNA]</scope>
    <source>
        <strain evidence="8 9">NIO-1016</strain>
    </source>
</reference>
<dbReference type="RefSeq" id="WP_045851606.1">
    <property type="nucleotide sequence ID" value="NZ_FTLX01000003.1"/>
</dbReference>
<dbReference type="InterPro" id="IPR000014">
    <property type="entry name" value="PAS"/>
</dbReference>
<dbReference type="SMART" id="SM00091">
    <property type="entry name" value="PAS"/>
    <property type="match status" value="1"/>
</dbReference>
<dbReference type="InterPro" id="IPR013767">
    <property type="entry name" value="PAS_fold"/>
</dbReference>
<keyword evidence="10" id="KW-1185">Reference proteome</keyword>
<evidence type="ECO:0000256" key="3">
    <source>
        <dbReference type="ARBA" id="ARBA00023015"/>
    </source>
</evidence>
<dbReference type="PROSITE" id="PS50045">
    <property type="entry name" value="SIGMA54_INTERACT_4"/>
    <property type="match status" value="1"/>
</dbReference>
<dbReference type="SUPFAM" id="SSF55785">
    <property type="entry name" value="PYP-like sensor domain (PAS domain)"/>
    <property type="match status" value="1"/>
</dbReference>
<dbReference type="InterPro" id="IPR027417">
    <property type="entry name" value="P-loop_NTPase"/>
</dbReference>
<keyword evidence="4" id="KW-0804">Transcription</keyword>
<dbReference type="InterPro" id="IPR009057">
    <property type="entry name" value="Homeodomain-like_sf"/>
</dbReference>
<dbReference type="Gene3D" id="1.10.8.60">
    <property type="match status" value="1"/>
</dbReference>
<accession>A0A1N6TTF3</accession>
<keyword evidence="1" id="KW-0547">Nucleotide-binding</keyword>
<name>A0A1N6TTF3_9BACI</name>
<dbReference type="Gene3D" id="1.10.10.60">
    <property type="entry name" value="Homeodomain-like"/>
    <property type="match status" value="1"/>
</dbReference>
<keyword evidence="2" id="KW-0067">ATP-binding</keyword>
<dbReference type="AlphaFoldDB" id="A0A1N6TTF3"/>
<gene>
    <name evidence="7" type="ORF">B1B05_07000</name>
    <name evidence="8" type="ORF">SAMN05443094_10373</name>
</gene>
<dbReference type="EMBL" id="FTLX01000003">
    <property type="protein sequence ID" value="SIQ56658.1"/>
    <property type="molecule type" value="Genomic_DNA"/>
</dbReference>
<evidence type="ECO:0000259" key="5">
    <source>
        <dbReference type="PROSITE" id="PS50045"/>
    </source>
</evidence>
<dbReference type="CDD" id="cd00130">
    <property type="entry name" value="PAS"/>
    <property type="match status" value="1"/>
</dbReference>
<dbReference type="PROSITE" id="PS00688">
    <property type="entry name" value="SIGMA54_INTERACT_3"/>
    <property type="match status" value="1"/>
</dbReference>
<feature type="domain" description="PAS" evidence="6">
    <location>
        <begin position="5"/>
        <end position="56"/>
    </location>
</feature>
<dbReference type="CDD" id="cd00009">
    <property type="entry name" value="AAA"/>
    <property type="match status" value="1"/>
</dbReference>
<dbReference type="InterPro" id="IPR025662">
    <property type="entry name" value="Sigma_54_int_dom_ATP-bd_1"/>
</dbReference>
<dbReference type="GO" id="GO:0005524">
    <property type="term" value="F:ATP binding"/>
    <property type="evidence" value="ECO:0007669"/>
    <property type="project" value="UniProtKB-KW"/>
</dbReference>
<evidence type="ECO:0000256" key="2">
    <source>
        <dbReference type="ARBA" id="ARBA00022840"/>
    </source>
</evidence>
<evidence type="ECO:0000259" key="6">
    <source>
        <dbReference type="PROSITE" id="PS50112"/>
    </source>
</evidence>
<dbReference type="Pfam" id="PF25601">
    <property type="entry name" value="AAA_lid_14"/>
    <property type="match status" value="1"/>
</dbReference>
<dbReference type="PANTHER" id="PTHR32071">
    <property type="entry name" value="TRANSCRIPTIONAL REGULATORY PROTEIN"/>
    <property type="match status" value="1"/>
</dbReference>
<dbReference type="Pfam" id="PF00989">
    <property type="entry name" value="PAS"/>
    <property type="match status" value="1"/>
</dbReference>
<dbReference type="GO" id="GO:0006355">
    <property type="term" value="P:regulation of DNA-templated transcription"/>
    <property type="evidence" value="ECO:0007669"/>
    <property type="project" value="InterPro"/>
</dbReference>
<dbReference type="InterPro" id="IPR025944">
    <property type="entry name" value="Sigma_54_int_dom_CS"/>
</dbReference>
<dbReference type="FunFam" id="3.40.50.300:FF:000006">
    <property type="entry name" value="DNA-binding transcriptional regulator NtrC"/>
    <property type="match status" value="1"/>
</dbReference>
<dbReference type="InterPro" id="IPR035965">
    <property type="entry name" value="PAS-like_dom_sf"/>
</dbReference>
<feature type="domain" description="Sigma-54 factor interaction" evidence="5">
    <location>
        <begin position="145"/>
        <end position="375"/>
    </location>
</feature>
<dbReference type="PROSITE" id="PS50112">
    <property type="entry name" value="PAS"/>
    <property type="match status" value="1"/>
</dbReference>
<dbReference type="GO" id="GO:0043565">
    <property type="term" value="F:sequence-specific DNA binding"/>
    <property type="evidence" value="ECO:0007669"/>
    <property type="project" value="InterPro"/>
</dbReference>
<dbReference type="Proteomes" id="UP000215545">
    <property type="component" value="Unassembled WGS sequence"/>
</dbReference>
<dbReference type="NCBIfam" id="TIGR00229">
    <property type="entry name" value="sensory_box"/>
    <property type="match status" value="1"/>
</dbReference>
<reference evidence="10" key="2">
    <citation type="submission" date="2017-03" db="EMBL/GenBank/DDBJ databases">
        <title>Bacillus sp. V-88(T) DSM27956, whole genome shotgun sequencing project.</title>
        <authorList>
            <person name="Dastager S.G."/>
            <person name="Neurgaonkar P.S."/>
            <person name="Dharne M.S."/>
        </authorList>
    </citation>
    <scope>NUCLEOTIDE SEQUENCE [LARGE SCALE GENOMIC DNA]</scope>
    <source>
        <strain evidence="10">DSM 25145</strain>
    </source>
</reference>
<dbReference type="SMART" id="SM00382">
    <property type="entry name" value="AAA"/>
    <property type="match status" value="1"/>
</dbReference>
<dbReference type="Gene3D" id="3.30.450.20">
    <property type="entry name" value="PAS domain"/>
    <property type="match status" value="1"/>
</dbReference>
<proteinExistence type="predicted"/>
<evidence type="ECO:0000313" key="8">
    <source>
        <dbReference type="EMBL" id="SIQ56658.1"/>
    </source>
</evidence>
<dbReference type="SUPFAM" id="SSF52540">
    <property type="entry name" value="P-loop containing nucleoside triphosphate hydrolases"/>
    <property type="match status" value="1"/>
</dbReference>
<dbReference type="OrthoDB" id="9771372at2"/>
<dbReference type="PANTHER" id="PTHR32071:SF57">
    <property type="entry name" value="C4-DICARBOXYLATE TRANSPORT TRANSCRIPTIONAL REGULATORY PROTEIN DCTD"/>
    <property type="match status" value="1"/>
</dbReference>
<organism evidence="8 9">
    <name type="scientific">Domibacillus enclensis</name>
    <dbReference type="NCBI Taxonomy" id="1017273"/>
    <lineage>
        <taxon>Bacteria</taxon>
        <taxon>Bacillati</taxon>
        <taxon>Bacillota</taxon>
        <taxon>Bacilli</taxon>
        <taxon>Bacillales</taxon>
        <taxon>Bacillaceae</taxon>
        <taxon>Domibacillus</taxon>
    </lineage>
</organism>
<evidence type="ECO:0000313" key="10">
    <source>
        <dbReference type="Proteomes" id="UP000215545"/>
    </source>
</evidence>
<dbReference type="InterPro" id="IPR058031">
    <property type="entry name" value="AAA_lid_NorR"/>
</dbReference>
<evidence type="ECO:0000313" key="9">
    <source>
        <dbReference type="Proteomes" id="UP000186385"/>
    </source>
</evidence>
<dbReference type="InterPro" id="IPR002078">
    <property type="entry name" value="Sigma_54_int"/>
</dbReference>
<dbReference type="SUPFAM" id="SSF46689">
    <property type="entry name" value="Homeodomain-like"/>
    <property type="match status" value="1"/>
</dbReference>
<keyword evidence="3" id="KW-0805">Transcription regulation</keyword>
<dbReference type="InterPro" id="IPR002197">
    <property type="entry name" value="HTH_Fis"/>
</dbReference>